<evidence type="ECO:0000259" key="4">
    <source>
        <dbReference type="PROSITE" id="PS50830"/>
    </source>
</evidence>
<dbReference type="GO" id="GO:0016787">
    <property type="term" value="F:hydrolase activity"/>
    <property type="evidence" value="ECO:0007669"/>
    <property type="project" value="UniProtKB-KW"/>
</dbReference>
<keyword evidence="3" id="KW-0378">Hydrolase</keyword>
<keyword evidence="2" id="KW-0255">Endonuclease</keyword>
<dbReference type="Pfam" id="PF05901">
    <property type="entry name" value="Excalibur"/>
    <property type="match status" value="1"/>
</dbReference>
<sequence length="228" mass="25877">MWRRCDKKSNTQPAIGNQKTISGKVISIADGDTLTILDNQKVSHKIRLNCIDTPESNQDFGTRAKKELNALVGGKNITVEYTEKDKYGRILGTIENGSQLINLEQVKRGMAWVYRKYCNNCEYFEAEKQARANMLGVWSQPNPVPPWEFRKDPTGAKDKDWTYLYQDTCTAHQTPVSNGHNNDGYSCGTKRYCTQMNSCDEAFFYYETCGVKRLDGDHDGVPCESLCN</sequence>
<dbReference type="InterPro" id="IPR008613">
    <property type="entry name" value="Excalibur_Ca-bd_domain"/>
</dbReference>
<reference evidence="5" key="1">
    <citation type="submission" date="2016-10" db="EMBL/GenBank/DDBJ databases">
        <authorList>
            <person name="de Groot N.N."/>
        </authorList>
    </citation>
    <scope>NUCLEOTIDE SEQUENCE</scope>
</reference>
<dbReference type="Pfam" id="PF00565">
    <property type="entry name" value="SNase"/>
    <property type="match status" value="1"/>
</dbReference>
<evidence type="ECO:0000256" key="3">
    <source>
        <dbReference type="ARBA" id="ARBA00022801"/>
    </source>
</evidence>
<organism evidence="5">
    <name type="scientific">hydrothermal vent metagenome</name>
    <dbReference type="NCBI Taxonomy" id="652676"/>
    <lineage>
        <taxon>unclassified sequences</taxon>
        <taxon>metagenomes</taxon>
        <taxon>ecological metagenomes</taxon>
    </lineage>
</organism>
<dbReference type="InterPro" id="IPR035437">
    <property type="entry name" value="SNase_OB-fold_sf"/>
</dbReference>
<dbReference type="SUPFAM" id="SSF50199">
    <property type="entry name" value="Staphylococcal nuclease"/>
    <property type="match status" value="1"/>
</dbReference>
<dbReference type="Gene3D" id="2.40.50.90">
    <property type="match status" value="1"/>
</dbReference>
<dbReference type="InterPro" id="IPR016071">
    <property type="entry name" value="Staphylococal_nuclease_OB-fold"/>
</dbReference>
<dbReference type="PROSITE" id="PS01123">
    <property type="entry name" value="TNASE_1"/>
    <property type="match status" value="1"/>
</dbReference>
<evidence type="ECO:0000256" key="1">
    <source>
        <dbReference type="ARBA" id="ARBA00022722"/>
    </source>
</evidence>
<keyword evidence="1" id="KW-0540">Nuclease</keyword>
<gene>
    <name evidence="5" type="ORF">MNB_SV-3-158</name>
</gene>
<evidence type="ECO:0000256" key="2">
    <source>
        <dbReference type="ARBA" id="ARBA00022759"/>
    </source>
</evidence>
<dbReference type="PANTHER" id="PTHR12302:SF3">
    <property type="entry name" value="SERINE_THREONINE-PROTEIN KINASE 31"/>
    <property type="match status" value="1"/>
</dbReference>
<proteinExistence type="predicted"/>
<dbReference type="GO" id="GO:0003676">
    <property type="term" value="F:nucleic acid binding"/>
    <property type="evidence" value="ECO:0007669"/>
    <property type="project" value="InterPro"/>
</dbReference>
<dbReference type="EMBL" id="FPHI01000012">
    <property type="protein sequence ID" value="SFV56016.1"/>
    <property type="molecule type" value="Genomic_DNA"/>
</dbReference>
<evidence type="ECO:0000313" key="5">
    <source>
        <dbReference type="EMBL" id="SFV56016.1"/>
    </source>
</evidence>
<dbReference type="SMART" id="SM00318">
    <property type="entry name" value="SNc"/>
    <property type="match status" value="1"/>
</dbReference>
<dbReference type="GO" id="GO:0004519">
    <property type="term" value="F:endonuclease activity"/>
    <property type="evidence" value="ECO:0007669"/>
    <property type="project" value="UniProtKB-KW"/>
</dbReference>
<protein>
    <submittedName>
        <fullName evidence="5">Putative nuclease</fullName>
    </submittedName>
</protein>
<feature type="domain" description="TNase-like" evidence="4">
    <location>
        <begin position="19"/>
        <end position="140"/>
    </location>
</feature>
<dbReference type="PROSITE" id="PS50830">
    <property type="entry name" value="TNASE_3"/>
    <property type="match status" value="1"/>
</dbReference>
<name>A0A1W1BR65_9ZZZZ</name>
<dbReference type="PANTHER" id="PTHR12302">
    <property type="entry name" value="EBNA2 BINDING PROTEIN P100"/>
    <property type="match status" value="1"/>
</dbReference>
<dbReference type="InterPro" id="IPR002071">
    <property type="entry name" value="Thermonucl_AS"/>
</dbReference>
<dbReference type="AlphaFoldDB" id="A0A1W1BR65"/>
<accession>A0A1W1BR65</accession>